<organism evidence="1 2">
    <name type="scientific">Thorsellia anophelis DSM 18579</name>
    <dbReference type="NCBI Taxonomy" id="1123402"/>
    <lineage>
        <taxon>Bacteria</taxon>
        <taxon>Pseudomonadati</taxon>
        <taxon>Pseudomonadota</taxon>
        <taxon>Gammaproteobacteria</taxon>
        <taxon>Enterobacterales</taxon>
        <taxon>Thorselliaceae</taxon>
        <taxon>Thorsellia</taxon>
    </lineage>
</organism>
<accession>A0A1I0D868</accession>
<evidence type="ECO:0000313" key="2">
    <source>
        <dbReference type="Proteomes" id="UP000242642"/>
    </source>
</evidence>
<dbReference type="OrthoDB" id="8227562at2"/>
<evidence type="ECO:0000313" key="1">
    <source>
        <dbReference type="EMBL" id="SET28458.1"/>
    </source>
</evidence>
<reference evidence="2" key="1">
    <citation type="submission" date="2016-10" db="EMBL/GenBank/DDBJ databases">
        <authorList>
            <person name="Varghese N."/>
            <person name="Submissions S."/>
        </authorList>
    </citation>
    <scope>NUCLEOTIDE SEQUENCE [LARGE SCALE GENOMIC DNA]</scope>
    <source>
        <strain evidence="2">DSM 18579</strain>
    </source>
</reference>
<protein>
    <submittedName>
        <fullName evidence="1">Terminase small subunit</fullName>
    </submittedName>
</protein>
<dbReference type="Pfam" id="PF03592">
    <property type="entry name" value="Terminase_2"/>
    <property type="match status" value="1"/>
</dbReference>
<dbReference type="RefSeq" id="WP_093320186.1">
    <property type="nucleotide sequence ID" value="NZ_FOHV01000014.1"/>
</dbReference>
<keyword evidence="2" id="KW-1185">Reference proteome</keyword>
<sequence>MSNGIDWKKIEREYTSSKISVRALAELHGISDTAIHKKAKAEGWQKFDGVKKRKNIKPKSLNDKSELINQEIPQADVIGNGQEASQNRFVINLLDYGLNDKQIKFVETYIRTGDRIKAYKEAGYTGTNDVAYISASRMLRTVKIAKPIQDALDLRQVRTEITVDSVLVWMSDILSADPNELVEHRRVNCRHCWGKGHQYQWIDEVEYDEAAQEAAAKDIAEPSCDGGFNFDKEMDPNPDCPKCRGKGVGSVLFKDTRDLSRQARRLYAGIKQTKNGTEIMMNSQVEVAKMLARYLGMQDSELTKRALQTSIEKQQLEIQRLKNILEGKGDATVNALSELMDRLSE</sequence>
<dbReference type="AlphaFoldDB" id="A0A1I0D868"/>
<dbReference type="Gene3D" id="1.10.10.1400">
    <property type="entry name" value="Terminase, small subunit, N-terminal DNA-binding domain, HTH motif"/>
    <property type="match status" value="1"/>
</dbReference>
<dbReference type="Proteomes" id="UP000242642">
    <property type="component" value="Unassembled WGS sequence"/>
</dbReference>
<dbReference type="InterPro" id="IPR038713">
    <property type="entry name" value="Terminase_Gp1_N_sf"/>
</dbReference>
<name>A0A1I0D868_9GAMM</name>
<proteinExistence type="predicted"/>
<dbReference type="InterPro" id="IPR005335">
    <property type="entry name" value="Terminase_ssu"/>
</dbReference>
<gene>
    <name evidence="1" type="ORF">SAMN02583745_01894</name>
</gene>
<dbReference type="EMBL" id="FOHV01000014">
    <property type="protein sequence ID" value="SET28458.1"/>
    <property type="molecule type" value="Genomic_DNA"/>
</dbReference>
<dbReference type="STRING" id="1123402.SAMN02583745_01894"/>
<dbReference type="GO" id="GO:0051276">
    <property type="term" value="P:chromosome organization"/>
    <property type="evidence" value="ECO:0007669"/>
    <property type="project" value="InterPro"/>
</dbReference>